<dbReference type="PANTHER" id="PTHR46834">
    <property type="entry name" value="TRANSCRIPTION FACTOR BHLH91"/>
    <property type="match status" value="1"/>
</dbReference>
<evidence type="ECO:0000256" key="2">
    <source>
        <dbReference type="ARBA" id="ARBA00004123"/>
    </source>
</evidence>
<dbReference type="InterPro" id="IPR000807">
    <property type="entry name" value="ImidazoleglycerolP_deHydtase"/>
</dbReference>
<keyword evidence="8" id="KW-0539">Nucleus</keyword>
<dbReference type="Gene3D" id="3.60.21.10">
    <property type="match status" value="1"/>
</dbReference>
<gene>
    <name evidence="12" type="ORF">Ahy_B04g073479</name>
</gene>
<dbReference type="GO" id="GO:0016787">
    <property type="term" value="F:hydrolase activity"/>
    <property type="evidence" value="ECO:0007669"/>
    <property type="project" value="UniProtKB-KW"/>
</dbReference>
<evidence type="ECO:0000256" key="4">
    <source>
        <dbReference type="ARBA" id="ARBA00005784"/>
    </source>
</evidence>
<dbReference type="InterPro" id="IPR036638">
    <property type="entry name" value="HLH_DNA-bd_sf"/>
</dbReference>
<keyword evidence="13" id="KW-1185">Reference proteome</keyword>
<dbReference type="Pfam" id="PF00475">
    <property type="entry name" value="IGPD"/>
    <property type="match status" value="1"/>
</dbReference>
<dbReference type="PANTHER" id="PTHR46834:SF1">
    <property type="entry name" value="TRANSCRIPTION FACTOR BHLH10"/>
    <property type="match status" value="1"/>
</dbReference>
<dbReference type="AlphaFoldDB" id="A0A444ZQT7"/>
<dbReference type="SUPFAM" id="SSF47459">
    <property type="entry name" value="HLH, helix-loop-helix DNA-binding domain"/>
    <property type="match status" value="1"/>
</dbReference>
<keyword evidence="7" id="KW-0804">Transcription</keyword>
<organism evidence="12 13">
    <name type="scientific">Arachis hypogaea</name>
    <name type="common">Peanut</name>
    <dbReference type="NCBI Taxonomy" id="3818"/>
    <lineage>
        <taxon>Eukaryota</taxon>
        <taxon>Viridiplantae</taxon>
        <taxon>Streptophyta</taxon>
        <taxon>Embryophyta</taxon>
        <taxon>Tracheophyta</taxon>
        <taxon>Spermatophyta</taxon>
        <taxon>Magnoliopsida</taxon>
        <taxon>eudicotyledons</taxon>
        <taxon>Gunneridae</taxon>
        <taxon>Pentapetalae</taxon>
        <taxon>rosids</taxon>
        <taxon>fabids</taxon>
        <taxon>Fabales</taxon>
        <taxon>Fabaceae</taxon>
        <taxon>Papilionoideae</taxon>
        <taxon>50 kb inversion clade</taxon>
        <taxon>dalbergioids sensu lato</taxon>
        <taxon>Dalbergieae</taxon>
        <taxon>Pterocarpus clade</taxon>
        <taxon>Arachis</taxon>
    </lineage>
</organism>
<evidence type="ECO:0000256" key="6">
    <source>
        <dbReference type="ARBA" id="ARBA00023015"/>
    </source>
</evidence>
<keyword evidence="9 10" id="KW-0961">Cell wall biogenesis/degradation</keyword>
<dbReference type="InterPro" id="IPR004963">
    <property type="entry name" value="PAE/NOTUM"/>
</dbReference>
<evidence type="ECO:0000256" key="9">
    <source>
        <dbReference type="ARBA" id="ARBA00023316"/>
    </source>
</evidence>
<dbReference type="GO" id="GO:0006355">
    <property type="term" value="P:regulation of DNA-templated transcription"/>
    <property type="evidence" value="ECO:0007669"/>
    <property type="project" value="InterPro"/>
</dbReference>
<dbReference type="GO" id="GO:0046983">
    <property type="term" value="F:protein dimerization activity"/>
    <property type="evidence" value="ECO:0007669"/>
    <property type="project" value="InterPro"/>
</dbReference>
<dbReference type="InterPro" id="IPR029052">
    <property type="entry name" value="Metallo-depent_PP-like"/>
</dbReference>
<evidence type="ECO:0000259" key="11">
    <source>
        <dbReference type="PROSITE" id="PS50888"/>
    </source>
</evidence>
<evidence type="ECO:0000313" key="13">
    <source>
        <dbReference type="Proteomes" id="UP000289738"/>
    </source>
</evidence>
<comment type="similarity">
    <text evidence="4 10">Belongs to the pectinacetylesterase family.</text>
</comment>
<name>A0A444ZQT7_ARAHY</name>
<dbReference type="GO" id="GO:0005634">
    <property type="term" value="C:nucleus"/>
    <property type="evidence" value="ECO:0007669"/>
    <property type="project" value="UniProtKB-SubCell"/>
</dbReference>
<keyword evidence="6" id="KW-0805">Transcription regulation</keyword>
<comment type="caution">
    <text evidence="12">The sequence shown here is derived from an EMBL/GenBank/DDBJ whole genome shotgun (WGS) entry which is preliminary data.</text>
</comment>
<feature type="domain" description="BHLH" evidence="11">
    <location>
        <begin position="102"/>
        <end position="166"/>
    </location>
</feature>
<proteinExistence type="inferred from homology"/>
<dbReference type="EMBL" id="SDMP01000014">
    <property type="protein sequence ID" value="RYR16452.1"/>
    <property type="molecule type" value="Genomic_DNA"/>
</dbReference>
<keyword evidence="10" id="KW-0378">Hydrolase</keyword>
<evidence type="ECO:0000256" key="1">
    <source>
        <dbReference type="ARBA" id="ARBA00003534"/>
    </source>
</evidence>
<evidence type="ECO:0000313" key="12">
    <source>
        <dbReference type="EMBL" id="RYR16452.1"/>
    </source>
</evidence>
<dbReference type="Gene3D" id="4.10.280.10">
    <property type="entry name" value="Helix-loop-helix DNA-binding domain"/>
    <property type="match status" value="1"/>
</dbReference>
<evidence type="ECO:0000256" key="5">
    <source>
        <dbReference type="ARBA" id="ARBA00022512"/>
    </source>
</evidence>
<keyword evidence="5 10" id="KW-0134">Cell wall</keyword>
<dbReference type="PROSITE" id="PS50888">
    <property type="entry name" value="BHLH"/>
    <property type="match status" value="1"/>
</dbReference>
<dbReference type="InterPro" id="IPR045895">
    <property type="entry name" value="bHLH91-like"/>
</dbReference>
<evidence type="ECO:0000256" key="3">
    <source>
        <dbReference type="ARBA" id="ARBA00004191"/>
    </source>
</evidence>
<sequence length="311" mass="34846">MAEDIRFFELNTGAKIPSVGLGTFQAENPGALAKAVTTAIKIYESLEVNHVKFIEFYDVRAAKASLGALNRICIPGKQIKLEHGHPRIAMYWLGAGAMQLNFATEKHFATEKQRREQLNGKYKILRSLIPSPTKALLQALGDRKGINRFGDFSAPLDEALIHVSLEQKVVTTFSAPNYCYRCGNMASILEVDDCKGHTFILVGARDIFLPGRGWRNHASVCLDRRDTRLDFYNWNRIKVKYCDGSLFTGDIEAVDPVFFLICFRYLLQSLIISFGSLVSGYKVKETAKLGPAREAYEFEGYYILGGAIIIQ</sequence>
<comment type="subcellular location">
    <subcellularLocation>
        <location evidence="2">Nucleus</location>
    </subcellularLocation>
    <subcellularLocation>
        <location evidence="3 10">Secreted</location>
        <location evidence="3 10">Cell wall</location>
    </subcellularLocation>
</comment>
<dbReference type="GO" id="GO:0048658">
    <property type="term" value="P:anther wall tapetum development"/>
    <property type="evidence" value="ECO:0007669"/>
    <property type="project" value="InterPro"/>
</dbReference>
<dbReference type="Pfam" id="PF03283">
    <property type="entry name" value="PAE"/>
    <property type="match status" value="1"/>
</dbReference>
<dbReference type="EC" id="3.1.1.-" evidence="10"/>
<dbReference type="InterPro" id="IPR011598">
    <property type="entry name" value="bHLH_dom"/>
</dbReference>
<comment type="function">
    <text evidence="1 10">Hydrolyzes acetyl esters in homogalacturonan regions of pectin. In type I primary cell wall, galacturonic acid residues of pectin can be acetylated at the O-2 and O-3 positions. Decreasing the degree of acetylation of pectin gels in vitro alters their physical properties.</text>
</comment>
<accession>A0A444ZQT7</accession>
<dbReference type="GO" id="GO:0071555">
    <property type="term" value="P:cell wall organization"/>
    <property type="evidence" value="ECO:0007669"/>
    <property type="project" value="UniProtKB-KW"/>
</dbReference>
<dbReference type="GO" id="GO:0004424">
    <property type="term" value="F:imidazoleglycerol-phosphate dehydratase activity"/>
    <property type="evidence" value="ECO:0007669"/>
    <property type="project" value="InterPro"/>
</dbReference>
<dbReference type="Proteomes" id="UP000289738">
    <property type="component" value="Chromosome B04"/>
</dbReference>
<evidence type="ECO:0000256" key="7">
    <source>
        <dbReference type="ARBA" id="ARBA00023163"/>
    </source>
</evidence>
<dbReference type="Pfam" id="PF00010">
    <property type="entry name" value="HLH"/>
    <property type="match status" value="1"/>
</dbReference>
<evidence type="ECO:0000256" key="8">
    <source>
        <dbReference type="ARBA" id="ARBA00023242"/>
    </source>
</evidence>
<reference evidence="12 13" key="1">
    <citation type="submission" date="2019-01" db="EMBL/GenBank/DDBJ databases">
        <title>Sequencing of cultivated peanut Arachis hypogaea provides insights into genome evolution and oil improvement.</title>
        <authorList>
            <person name="Chen X."/>
        </authorList>
    </citation>
    <scope>NUCLEOTIDE SEQUENCE [LARGE SCALE GENOMIC DNA]</scope>
    <source>
        <strain evidence="13">cv. Fuhuasheng</strain>
        <tissue evidence="12">Leaves</tissue>
    </source>
</reference>
<evidence type="ECO:0000256" key="10">
    <source>
        <dbReference type="RuleBase" id="RU363114"/>
    </source>
</evidence>
<dbReference type="GO" id="GO:0000105">
    <property type="term" value="P:L-histidine biosynthetic process"/>
    <property type="evidence" value="ECO:0007669"/>
    <property type="project" value="InterPro"/>
</dbReference>
<dbReference type="SUPFAM" id="SSF56300">
    <property type="entry name" value="Metallo-dependent phosphatases"/>
    <property type="match status" value="1"/>
</dbReference>
<keyword evidence="10" id="KW-0964">Secreted</keyword>
<dbReference type="STRING" id="3818.A0A444ZQT7"/>
<protein>
    <recommendedName>
        <fullName evidence="10">Pectin acetylesterase</fullName>
        <ecNumber evidence="10">3.1.1.-</ecNumber>
    </recommendedName>
</protein>